<accession>A0ABX8TD68</accession>
<dbReference type="Proteomes" id="UP000824334">
    <property type="component" value="Chromosome"/>
</dbReference>
<organism evidence="1 2">
    <name type="scientific">Brevundimonas nasdae</name>
    <dbReference type="NCBI Taxonomy" id="172043"/>
    <lineage>
        <taxon>Bacteria</taxon>
        <taxon>Pseudomonadati</taxon>
        <taxon>Pseudomonadota</taxon>
        <taxon>Alphaproteobacteria</taxon>
        <taxon>Caulobacterales</taxon>
        <taxon>Caulobacteraceae</taxon>
        <taxon>Brevundimonas</taxon>
    </lineage>
</organism>
<evidence type="ECO:0000313" key="1">
    <source>
        <dbReference type="EMBL" id="QYC09136.1"/>
    </source>
</evidence>
<proteinExistence type="predicted"/>
<dbReference type="EMBL" id="CP080034">
    <property type="protein sequence ID" value="QYC09136.1"/>
    <property type="molecule type" value="Genomic_DNA"/>
</dbReference>
<dbReference type="GeneID" id="94375777"/>
<reference evidence="1 2" key="1">
    <citation type="submission" date="2021-07" db="EMBL/GenBank/DDBJ databases">
        <title>Isolation and characterization of bacteria from a gold mining with a capacity of golden bioaccumulation.</title>
        <authorList>
            <person name="Yang X.J."/>
        </authorList>
    </citation>
    <scope>NUCLEOTIDE SEQUENCE [LARGE SCALE GENOMIC DNA]</scope>
    <source>
        <strain evidence="1 2">Au29</strain>
    </source>
</reference>
<keyword evidence="2" id="KW-1185">Reference proteome</keyword>
<name>A0ABX8TD68_9CAUL</name>
<dbReference type="RefSeq" id="WP_219354777.1">
    <property type="nucleotide sequence ID" value="NZ_CP080034.1"/>
</dbReference>
<protein>
    <submittedName>
        <fullName evidence="1">Uncharacterized protein</fullName>
    </submittedName>
</protein>
<sequence>MDQTLRLNDLGAARAEKRAEPEPLALKVWIDGQGCIERLDFAQSIRQAGSTMTTDCGAFRIAIRKPMREIAPVTTPTLANAGASGVSTPRA</sequence>
<gene>
    <name evidence="1" type="ORF">KWG56_10885</name>
</gene>
<evidence type="ECO:0000313" key="2">
    <source>
        <dbReference type="Proteomes" id="UP000824334"/>
    </source>
</evidence>